<sequence length="112" mass="11647">MLSGFASAHASVQVLEHQVAGDQQTVDGGWVASCVDKGGECQGHLRSEEPVPNDILAIHHHHHNSGEVSQGLAAGAHELSVRLNLADAGLQSGEALPLTGRAPAMPFHPPRA</sequence>
<dbReference type="KEGG" id="aex:Astex_3860"/>
<dbReference type="AlphaFoldDB" id="E8RW45"/>
<proteinExistence type="predicted"/>
<reference evidence="2" key="1">
    <citation type="submission" date="2010-12" db="EMBL/GenBank/DDBJ databases">
        <title>Complete sequence of plasmid 2 of Asticcacaulis excentricus CB 48.</title>
        <authorList>
            <consortium name="US DOE Joint Genome Institute"/>
            <person name="Lucas S."/>
            <person name="Copeland A."/>
            <person name="Lapidus A."/>
            <person name="Cheng J.-F."/>
            <person name="Bruce D."/>
            <person name="Goodwin L."/>
            <person name="Pitluck S."/>
            <person name="Teshima H."/>
            <person name="Davenport K."/>
            <person name="Detter J.C."/>
            <person name="Han C."/>
            <person name="Tapia R."/>
            <person name="Land M."/>
            <person name="Hauser L."/>
            <person name="Jeffries C."/>
            <person name="Kyrpides N."/>
            <person name="Ivanova N."/>
            <person name="Ovchinnikova G."/>
            <person name="Brun Y.V."/>
            <person name="Woyke T."/>
        </authorList>
    </citation>
    <scope>NUCLEOTIDE SEQUENCE [LARGE SCALE GENOMIC DNA]</scope>
    <source>
        <strain evidence="2">ATCC 15261 / DSM 4724 / KCTC 12464 / NCIMB 9791 / VKM B-1370 / CB 48</strain>
        <plasmid evidence="2">pASTEX02</plasmid>
    </source>
</reference>
<keyword evidence="1" id="KW-0614">Plasmid</keyword>
<protein>
    <submittedName>
        <fullName evidence="1">Uncharacterized protein</fullName>
    </submittedName>
</protein>
<name>E8RW45_ASTEC</name>
<geneLocation type="plasmid" evidence="1 2">
    <name>pASTEX02</name>
</geneLocation>
<gene>
    <name evidence="1" type="ordered locus">Astex_3860</name>
</gene>
<evidence type="ECO:0000313" key="1">
    <source>
        <dbReference type="EMBL" id="ADU15467.1"/>
    </source>
</evidence>
<keyword evidence="2" id="KW-1185">Reference proteome</keyword>
<dbReference type="HOGENOM" id="CLU_2140708_0_0_5"/>
<dbReference type="EMBL" id="CP002398">
    <property type="protein sequence ID" value="ADU15467.1"/>
    <property type="molecule type" value="Genomic_DNA"/>
</dbReference>
<organism evidence="1 2">
    <name type="scientific">Asticcacaulis excentricus (strain ATCC 15261 / DSM 4724 / KCTC 12464 / NCIMB 9791 / VKM B-1370 / CB 48)</name>
    <dbReference type="NCBI Taxonomy" id="573065"/>
    <lineage>
        <taxon>Bacteria</taxon>
        <taxon>Pseudomonadati</taxon>
        <taxon>Pseudomonadota</taxon>
        <taxon>Alphaproteobacteria</taxon>
        <taxon>Caulobacterales</taxon>
        <taxon>Caulobacteraceae</taxon>
        <taxon>Asticcacaulis</taxon>
    </lineage>
</organism>
<accession>E8RW45</accession>
<evidence type="ECO:0000313" key="2">
    <source>
        <dbReference type="Proteomes" id="UP000001492"/>
    </source>
</evidence>
<dbReference type="Proteomes" id="UP000001492">
    <property type="component" value="Plasmid pASTEX02"/>
</dbReference>